<dbReference type="CDD" id="cd01832">
    <property type="entry name" value="SGNH_hydrolase_like_1"/>
    <property type="match status" value="1"/>
</dbReference>
<name>A0ABV9WCM0_9ACTN</name>
<reference evidence="3" key="1">
    <citation type="journal article" date="2019" name="Int. J. Syst. Evol. Microbiol.">
        <title>The Global Catalogue of Microorganisms (GCM) 10K type strain sequencing project: providing services to taxonomists for standard genome sequencing and annotation.</title>
        <authorList>
            <consortium name="The Broad Institute Genomics Platform"/>
            <consortium name="The Broad Institute Genome Sequencing Center for Infectious Disease"/>
            <person name="Wu L."/>
            <person name="Ma J."/>
        </authorList>
    </citation>
    <scope>NUCLEOTIDE SEQUENCE [LARGE SCALE GENOMIC DNA]</scope>
    <source>
        <strain evidence="3">CGMCC 4.7152</strain>
    </source>
</reference>
<dbReference type="SUPFAM" id="SSF52266">
    <property type="entry name" value="SGNH hydrolase"/>
    <property type="match status" value="1"/>
</dbReference>
<dbReference type="PANTHER" id="PTHR43784">
    <property type="entry name" value="GDSL-LIKE LIPASE/ACYLHYDROLASE, PUTATIVE (AFU_ORTHOLOGUE AFUA_2G00820)-RELATED"/>
    <property type="match status" value="1"/>
</dbReference>
<dbReference type="Pfam" id="PF13472">
    <property type="entry name" value="Lipase_GDSL_2"/>
    <property type="match status" value="1"/>
</dbReference>
<dbReference type="Gene3D" id="3.40.50.1110">
    <property type="entry name" value="SGNH hydrolase"/>
    <property type="match status" value="1"/>
</dbReference>
<dbReference type="GO" id="GO:0016787">
    <property type="term" value="F:hydrolase activity"/>
    <property type="evidence" value="ECO:0007669"/>
    <property type="project" value="UniProtKB-KW"/>
</dbReference>
<accession>A0ABV9WCM0</accession>
<protein>
    <submittedName>
        <fullName evidence="2">SGNH/GDSL hydrolase family protein</fullName>
        <ecNumber evidence="2">3.1.-.-</ecNumber>
    </submittedName>
</protein>
<dbReference type="EC" id="3.1.-.-" evidence="2"/>
<dbReference type="PANTHER" id="PTHR43784:SF2">
    <property type="entry name" value="GDSL-LIKE LIPASE_ACYLHYDROLASE, PUTATIVE (AFU_ORTHOLOGUE AFUA_2G00820)-RELATED"/>
    <property type="match status" value="1"/>
</dbReference>
<evidence type="ECO:0000313" key="3">
    <source>
        <dbReference type="Proteomes" id="UP001595912"/>
    </source>
</evidence>
<evidence type="ECO:0000313" key="2">
    <source>
        <dbReference type="EMBL" id="MFC5005162.1"/>
    </source>
</evidence>
<keyword evidence="3" id="KW-1185">Reference proteome</keyword>
<keyword evidence="2" id="KW-0378">Hydrolase</keyword>
<comment type="caution">
    <text evidence="2">The sequence shown here is derived from an EMBL/GenBank/DDBJ whole genome shotgun (WGS) entry which is preliminary data.</text>
</comment>
<evidence type="ECO:0000259" key="1">
    <source>
        <dbReference type="Pfam" id="PF13472"/>
    </source>
</evidence>
<organism evidence="2 3">
    <name type="scientific">Dactylosporangium cerinum</name>
    <dbReference type="NCBI Taxonomy" id="1434730"/>
    <lineage>
        <taxon>Bacteria</taxon>
        <taxon>Bacillati</taxon>
        <taxon>Actinomycetota</taxon>
        <taxon>Actinomycetes</taxon>
        <taxon>Micromonosporales</taxon>
        <taxon>Micromonosporaceae</taxon>
        <taxon>Dactylosporangium</taxon>
    </lineage>
</organism>
<sequence length="238" mass="25395">MSRKSYMAIDSMLIAELSDPFCLTAGEADTLLDGHPWHRFAILGDSVAEGLTDPVEGYHPLAFPDRVRVELARHRPGLAHRNLGVRNLRAAEVLATQLGPALAFRPDLALVICGANDAMRPGYEARADAVDATLTALIRPLQEAGARVVTVSLFVMPDYPAMPAWLGPAFSRRMSMLGRRTTALAEALGTIHVDLATHPAIGTGDALTGADGLHGNGRSHAIAAAELIRRLSREIQGA</sequence>
<proteinExistence type="predicted"/>
<dbReference type="InterPro" id="IPR053140">
    <property type="entry name" value="GDSL_Rv0518-like"/>
</dbReference>
<dbReference type="Proteomes" id="UP001595912">
    <property type="component" value="Unassembled WGS sequence"/>
</dbReference>
<dbReference type="InterPro" id="IPR013830">
    <property type="entry name" value="SGNH_hydro"/>
</dbReference>
<feature type="domain" description="SGNH hydrolase-type esterase" evidence="1">
    <location>
        <begin position="42"/>
        <end position="221"/>
    </location>
</feature>
<dbReference type="EMBL" id="JBHSIU010000068">
    <property type="protein sequence ID" value="MFC5005162.1"/>
    <property type="molecule type" value="Genomic_DNA"/>
</dbReference>
<dbReference type="InterPro" id="IPR036514">
    <property type="entry name" value="SGNH_hydro_sf"/>
</dbReference>
<gene>
    <name evidence="2" type="ORF">ACFPIJ_45930</name>
</gene>